<evidence type="ECO:0000313" key="2">
    <source>
        <dbReference type="WBParaSite" id="JU765_v2.g15868.t1"/>
    </source>
</evidence>
<reference evidence="2" key="1">
    <citation type="submission" date="2022-11" db="UniProtKB">
        <authorList>
            <consortium name="WormBaseParasite"/>
        </authorList>
    </citation>
    <scope>IDENTIFICATION</scope>
</reference>
<name>A0AC34QF73_9BILA</name>
<sequence length="162" mass="17838">MTTPDPSAIFIGRWSLAAFLSVVISVPLLIILTAVSCWWDFEYERCAVEPLSNVPLEKKHVQLPSLTKVDSELQLDKTQLDSSIEERQIKKRAAMTKAANTISASHSERASARTQSSLEQEDSTQSLSKKANVGRLSPIKEESVEKDVSATQVSPVINKKGN</sequence>
<dbReference type="Proteomes" id="UP000887576">
    <property type="component" value="Unplaced"/>
</dbReference>
<proteinExistence type="predicted"/>
<evidence type="ECO:0000313" key="1">
    <source>
        <dbReference type="Proteomes" id="UP000887576"/>
    </source>
</evidence>
<dbReference type="WBParaSite" id="JU765_v2.g15868.t1">
    <property type="protein sequence ID" value="JU765_v2.g15868.t1"/>
    <property type="gene ID" value="JU765_v2.g15868"/>
</dbReference>
<protein>
    <submittedName>
        <fullName evidence="2">Uncharacterized protein</fullName>
    </submittedName>
</protein>
<organism evidence="1 2">
    <name type="scientific">Panagrolaimus sp. JU765</name>
    <dbReference type="NCBI Taxonomy" id="591449"/>
    <lineage>
        <taxon>Eukaryota</taxon>
        <taxon>Metazoa</taxon>
        <taxon>Ecdysozoa</taxon>
        <taxon>Nematoda</taxon>
        <taxon>Chromadorea</taxon>
        <taxon>Rhabditida</taxon>
        <taxon>Tylenchina</taxon>
        <taxon>Panagrolaimomorpha</taxon>
        <taxon>Panagrolaimoidea</taxon>
        <taxon>Panagrolaimidae</taxon>
        <taxon>Panagrolaimus</taxon>
    </lineage>
</organism>
<accession>A0AC34QF73</accession>